<reference evidence="6 7" key="1">
    <citation type="submission" date="2018-12" db="EMBL/GenBank/DDBJ databases">
        <title>Bacillus ochoae sp. nov., Paenibacillus whitsoniae sp. nov., Paenibacillus spiritus sp. nov. Isolated from the Mars Exploration Rover during spacecraft assembly.</title>
        <authorList>
            <person name="Seuylemezian A."/>
            <person name="Vaishampayan P."/>
        </authorList>
    </citation>
    <scope>NUCLEOTIDE SEQUENCE [LARGE SCALE GENOMIC DNA]</scope>
    <source>
        <strain evidence="6 7">MER 54</strain>
    </source>
</reference>
<dbReference type="SUPFAM" id="SSF102215">
    <property type="entry name" value="Creatininase"/>
    <property type="match status" value="1"/>
</dbReference>
<evidence type="ECO:0000256" key="5">
    <source>
        <dbReference type="ARBA" id="ARBA00024029"/>
    </source>
</evidence>
<dbReference type="InterPro" id="IPR003785">
    <property type="entry name" value="Creatininase/forma_Hydrolase"/>
</dbReference>
<dbReference type="EMBL" id="RXHU01000126">
    <property type="protein sequence ID" value="RTE02063.1"/>
    <property type="molecule type" value="Genomic_DNA"/>
</dbReference>
<dbReference type="PANTHER" id="PTHR35005">
    <property type="entry name" value="3-DEHYDRO-SCYLLO-INOSOSE HYDROLASE"/>
    <property type="match status" value="1"/>
</dbReference>
<dbReference type="AlphaFoldDB" id="A0A3S0AJY4"/>
<sequence length="290" mass="31546">MIPNSGYNESVLWMELFPAEFKRRLADCPIVYLPLGLCEPHGQFSAFGLDTIKAEWLCLEAARTVGGIVAPSLGYHIHETGYHAPWLEEVVGEENPHMTSMPPHVVLPFFLYQLRAFVNAGFKAIVVVTGHGGGNQEDLRKAAALFMQITSARVWVVCDPELVEGQFTGDHAGQYEISQLLYLRPELVDLSRRALEAAPGSGGRLAAGADAEAASPELGERIMLACLAALQREAAALRAWAAGLAEPPPVSLAQADAVWQRLLGVRESWTTVQLRPGQRAARAGSRWAEI</sequence>
<comment type="caution">
    <text evidence="6">The sequence shown here is derived from an EMBL/GenBank/DDBJ whole genome shotgun (WGS) entry which is preliminary data.</text>
</comment>
<dbReference type="OrthoDB" id="9801445at2"/>
<evidence type="ECO:0000313" key="6">
    <source>
        <dbReference type="EMBL" id="RTE02063.1"/>
    </source>
</evidence>
<dbReference type="Gene3D" id="3.40.50.10310">
    <property type="entry name" value="Creatininase"/>
    <property type="match status" value="1"/>
</dbReference>
<proteinExistence type="inferred from homology"/>
<keyword evidence="2" id="KW-0479">Metal-binding</keyword>
<dbReference type="GO" id="GO:0016811">
    <property type="term" value="F:hydrolase activity, acting on carbon-nitrogen (but not peptide) bonds, in linear amides"/>
    <property type="evidence" value="ECO:0007669"/>
    <property type="project" value="TreeGrafter"/>
</dbReference>
<keyword evidence="4" id="KW-0862">Zinc</keyword>
<evidence type="ECO:0000313" key="7">
    <source>
        <dbReference type="Proteomes" id="UP000276128"/>
    </source>
</evidence>
<evidence type="ECO:0000256" key="1">
    <source>
        <dbReference type="ARBA" id="ARBA00001947"/>
    </source>
</evidence>
<keyword evidence="3" id="KW-0378">Hydrolase</keyword>
<comment type="similarity">
    <text evidence="5">Belongs to the creatininase superfamily.</text>
</comment>
<evidence type="ECO:0000256" key="2">
    <source>
        <dbReference type="ARBA" id="ARBA00022723"/>
    </source>
</evidence>
<dbReference type="Pfam" id="PF02633">
    <property type="entry name" value="Creatininase"/>
    <property type="match status" value="1"/>
</dbReference>
<comment type="cofactor">
    <cofactor evidence="1">
        <name>Zn(2+)</name>
        <dbReference type="ChEBI" id="CHEBI:29105"/>
    </cofactor>
</comment>
<evidence type="ECO:0000256" key="3">
    <source>
        <dbReference type="ARBA" id="ARBA00022801"/>
    </source>
</evidence>
<protein>
    <submittedName>
        <fullName evidence="6">Creatininase family protein</fullName>
    </submittedName>
</protein>
<gene>
    <name evidence="6" type="ORF">EJQ19_30080</name>
</gene>
<dbReference type="RefSeq" id="WP_126144901.1">
    <property type="nucleotide sequence ID" value="NZ_RXHU01000126.1"/>
</dbReference>
<evidence type="ECO:0000256" key="4">
    <source>
        <dbReference type="ARBA" id="ARBA00022833"/>
    </source>
</evidence>
<dbReference type="Proteomes" id="UP000276128">
    <property type="component" value="Unassembled WGS sequence"/>
</dbReference>
<keyword evidence="7" id="KW-1185">Reference proteome</keyword>
<dbReference type="GO" id="GO:0009231">
    <property type="term" value="P:riboflavin biosynthetic process"/>
    <property type="evidence" value="ECO:0007669"/>
    <property type="project" value="TreeGrafter"/>
</dbReference>
<dbReference type="GO" id="GO:0046872">
    <property type="term" value="F:metal ion binding"/>
    <property type="evidence" value="ECO:0007669"/>
    <property type="project" value="UniProtKB-KW"/>
</dbReference>
<organism evidence="6 7">
    <name type="scientific">Paenibacillus whitsoniae</name>
    <dbReference type="NCBI Taxonomy" id="2496558"/>
    <lineage>
        <taxon>Bacteria</taxon>
        <taxon>Bacillati</taxon>
        <taxon>Bacillota</taxon>
        <taxon>Bacilli</taxon>
        <taxon>Bacillales</taxon>
        <taxon>Paenibacillaceae</taxon>
        <taxon>Paenibacillus</taxon>
    </lineage>
</organism>
<dbReference type="InterPro" id="IPR024087">
    <property type="entry name" value="Creatininase-like_sf"/>
</dbReference>
<accession>A0A3S0AJY4</accession>
<dbReference type="PANTHER" id="PTHR35005:SF1">
    <property type="entry name" value="2-AMINO-5-FORMYLAMINO-6-RIBOSYLAMINOPYRIMIDIN-4(3H)-ONE 5'-MONOPHOSPHATE DEFORMYLASE"/>
    <property type="match status" value="1"/>
</dbReference>
<name>A0A3S0AJY4_9BACL</name>